<protein>
    <submittedName>
        <fullName evidence="2">Beta-galactosidase trimerisation domain-containing protein</fullName>
    </submittedName>
</protein>
<evidence type="ECO:0000313" key="3">
    <source>
        <dbReference type="Proteomes" id="UP000198565"/>
    </source>
</evidence>
<dbReference type="OrthoDB" id="9780891at2"/>
<keyword evidence="3" id="KW-1185">Reference proteome</keyword>
<dbReference type="STRING" id="334253.SAMN04487943_103112"/>
<dbReference type="Gene3D" id="3.40.50.880">
    <property type="match status" value="1"/>
</dbReference>
<dbReference type="InterPro" id="IPR013738">
    <property type="entry name" value="Beta_galactosidase_Trimer"/>
</dbReference>
<feature type="domain" description="Beta-galactosidase trimerisation" evidence="1">
    <location>
        <begin position="376"/>
        <end position="443"/>
    </location>
</feature>
<evidence type="ECO:0000259" key="1">
    <source>
        <dbReference type="Pfam" id="PF08532"/>
    </source>
</evidence>
<dbReference type="Pfam" id="PF08532">
    <property type="entry name" value="Glyco_hydro_42M"/>
    <property type="match status" value="1"/>
</dbReference>
<dbReference type="SUPFAM" id="SSF52317">
    <property type="entry name" value="Class I glutamine amidotransferase-like"/>
    <property type="match status" value="1"/>
</dbReference>
<reference evidence="3" key="1">
    <citation type="submission" date="2016-10" db="EMBL/GenBank/DDBJ databases">
        <authorList>
            <person name="Varghese N."/>
            <person name="Submissions S."/>
        </authorList>
    </citation>
    <scope>NUCLEOTIDE SEQUENCE [LARGE SCALE GENOMIC DNA]</scope>
    <source>
        <strain evidence="3">CGMCC 1.4250</strain>
    </source>
</reference>
<dbReference type="InterPro" id="IPR029062">
    <property type="entry name" value="Class_I_gatase-like"/>
</dbReference>
<name>A0A1I4JR09_9BACI</name>
<organism evidence="2 3">
    <name type="scientific">Gracilibacillus orientalis</name>
    <dbReference type="NCBI Taxonomy" id="334253"/>
    <lineage>
        <taxon>Bacteria</taxon>
        <taxon>Bacillati</taxon>
        <taxon>Bacillota</taxon>
        <taxon>Bacilli</taxon>
        <taxon>Bacillales</taxon>
        <taxon>Bacillaceae</taxon>
        <taxon>Gracilibacillus</taxon>
    </lineage>
</organism>
<proteinExistence type="predicted"/>
<dbReference type="Pfam" id="PF14871">
    <property type="entry name" value="GHL6"/>
    <property type="match status" value="1"/>
</dbReference>
<dbReference type="InterPro" id="IPR028212">
    <property type="entry name" value="GHL6"/>
</dbReference>
<gene>
    <name evidence="2" type="ORF">SAMN04487943_103112</name>
</gene>
<dbReference type="SUPFAM" id="SSF51445">
    <property type="entry name" value="(Trans)glycosidases"/>
    <property type="match status" value="1"/>
</dbReference>
<dbReference type="CDD" id="cd03143">
    <property type="entry name" value="A4_beta-galactosidase_middle_domain"/>
    <property type="match status" value="1"/>
</dbReference>
<dbReference type="EMBL" id="FOTR01000003">
    <property type="protein sequence ID" value="SFL68989.1"/>
    <property type="molecule type" value="Genomic_DNA"/>
</dbReference>
<dbReference type="GO" id="GO:0005975">
    <property type="term" value="P:carbohydrate metabolic process"/>
    <property type="evidence" value="ECO:0007669"/>
    <property type="project" value="InterPro"/>
</dbReference>
<dbReference type="AlphaFoldDB" id="A0A1I4JR09"/>
<accession>A0A1I4JR09</accession>
<dbReference type="RefSeq" id="WP_091482631.1">
    <property type="nucleotide sequence ID" value="NZ_FOTR01000003.1"/>
</dbReference>
<dbReference type="GO" id="GO:0004565">
    <property type="term" value="F:beta-galactosidase activity"/>
    <property type="evidence" value="ECO:0007669"/>
    <property type="project" value="InterPro"/>
</dbReference>
<dbReference type="Proteomes" id="UP000198565">
    <property type="component" value="Unassembled WGS sequence"/>
</dbReference>
<sequence length="665" mass="77165">MSNQKYRQVHLDFHTSEFIPDVARQFDKHEFAKTLKESYVDSITCFARCHHGWLYYPSESRPDLIHPQLQNKNLLLEQIEACHEQGIKVPIYTTVQWDGYIARKHPEWLSVDCEGNYLTTQEVPEPHFYYTICLNSDYRQYFKEHLVDMIQVIGEGKIDGFFFDILFEVDCHCNHCIKQMKARGYDVKQKGERMKYATVMLNEFKKEITTILHQQVPDAGVFYNGSHIGPKIKASLDDYTHLEIESLPSGGWGYDHFPSTVRYARKLGKDIIGMTGKFHTYWGDFHSLKNRAALEFECFHMFASGAGISIGDQLHPNGQLSTGSYKLIGSVFEKVAKMEPYCKEAVNLSEIAVLTPEEQMVEEGIVPSLIGTVRMLQELTYQFDIIDSKMDFNDYRLIILPDHIKYQKELEEKLKLYQKNGGKIIASYRSLAKEKKEEISLLGVKWYGDSPYDREFVLPNEQIGKQLYKEEYVMYSKGSFIKATQADVLMETVKPYFNREGKTFCSHQHAPSSKEMGHPAVTKLGNVIYFSHPIFHLYRQKAPMWCKHMLQDAIETLLDEKLIRHKGPSSLIVTMQRNHHQNIDAIHLLHFITEKKSVDLYTIEDRIPLYNVMINVWVDDKKACNVTSISTGDEIPFTQEGSYIQIKLDKLDGHEMCVIEYRNEV</sequence>
<evidence type="ECO:0000313" key="2">
    <source>
        <dbReference type="EMBL" id="SFL68989.1"/>
    </source>
</evidence>
<dbReference type="Gene3D" id="3.20.20.80">
    <property type="entry name" value="Glycosidases"/>
    <property type="match status" value="1"/>
</dbReference>
<dbReference type="InterPro" id="IPR017853">
    <property type="entry name" value="GH"/>
</dbReference>